<keyword evidence="1" id="KW-1133">Transmembrane helix</keyword>
<evidence type="ECO:0000256" key="1">
    <source>
        <dbReference type="SAM" id="Phobius"/>
    </source>
</evidence>
<evidence type="ECO:0000259" key="2">
    <source>
        <dbReference type="Pfam" id="PF13490"/>
    </source>
</evidence>
<evidence type="ECO:0000313" key="3">
    <source>
        <dbReference type="EMBL" id="VAW67582.1"/>
    </source>
</evidence>
<protein>
    <recommendedName>
        <fullName evidence="2">Putative zinc-finger domain-containing protein</fullName>
    </recommendedName>
</protein>
<proteinExistence type="predicted"/>
<dbReference type="EMBL" id="UOFI01000101">
    <property type="protein sequence ID" value="VAW67582.1"/>
    <property type="molecule type" value="Genomic_DNA"/>
</dbReference>
<gene>
    <name evidence="3" type="ORF">MNBD_GAMMA09-2286</name>
</gene>
<feature type="domain" description="Putative zinc-finger" evidence="2">
    <location>
        <begin position="3"/>
        <end position="36"/>
    </location>
</feature>
<dbReference type="InterPro" id="IPR041916">
    <property type="entry name" value="Anti_sigma_zinc_sf"/>
</dbReference>
<dbReference type="InterPro" id="IPR027383">
    <property type="entry name" value="Znf_put"/>
</dbReference>
<name>A0A3B0XWR9_9ZZZZ</name>
<reference evidence="3" key="1">
    <citation type="submission" date="2018-06" db="EMBL/GenBank/DDBJ databases">
        <authorList>
            <person name="Zhirakovskaya E."/>
        </authorList>
    </citation>
    <scope>NUCLEOTIDE SEQUENCE</scope>
</reference>
<organism evidence="3">
    <name type="scientific">hydrothermal vent metagenome</name>
    <dbReference type="NCBI Taxonomy" id="652676"/>
    <lineage>
        <taxon>unclassified sequences</taxon>
        <taxon>metagenomes</taxon>
        <taxon>ecological metagenomes</taxon>
    </lineage>
</organism>
<accession>A0A3B0XWR9</accession>
<sequence length="222" mass="25076">MNCTEVQTELDDYIDNDLLQRESQAVHMHINNCSACKKRLDEATEVREALKTLPLAEASDGFENRLFAEVRSQSSARNRSRFINGFSTAVAASLFLWVMNVTFFSPQVRTEEPAAITFVTNDVRSVRLLFDAPEDIQQVTLNIKLPANFEINGYPGRSQLNWKTRLKKGENVLTLPINALQKGEGELIAQVSYGDKQKIYKIRLKTTDNGVMTYQIKPLTSA</sequence>
<feature type="transmembrane region" description="Helical" evidence="1">
    <location>
        <begin position="82"/>
        <end position="104"/>
    </location>
</feature>
<dbReference type="AlphaFoldDB" id="A0A3B0XWR9"/>
<dbReference type="Gene3D" id="1.10.10.1320">
    <property type="entry name" value="Anti-sigma factor, zinc-finger domain"/>
    <property type="match status" value="1"/>
</dbReference>
<dbReference type="Pfam" id="PF13490">
    <property type="entry name" value="zf-HC2"/>
    <property type="match status" value="1"/>
</dbReference>
<keyword evidence="1" id="KW-0812">Transmembrane</keyword>
<keyword evidence="1" id="KW-0472">Membrane</keyword>